<dbReference type="OrthoDB" id="5753229at2"/>
<dbReference type="STRING" id="135739.BTO32_02175"/>
<dbReference type="AlphaFoldDB" id="A0A1V2DX83"/>
<evidence type="ECO:0008006" key="3">
    <source>
        <dbReference type="Google" id="ProtNLM"/>
    </source>
</evidence>
<name>A0A1V2DX83_9GAMM</name>
<evidence type="ECO:0000313" key="1">
    <source>
        <dbReference type="EMBL" id="ONF45293.1"/>
    </source>
</evidence>
<dbReference type="EMBL" id="MSCW01000001">
    <property type="protein sequence ID" value="ONF45293.1"/>
    <property type="molecule type" value="Genomic_DNA"/>
</dbReference>
<dbReference type="RefSeq" id="WP_076722787.1">
    <property type="nucleotide sequence ID" value="NZ_MSCW01000001.1"/>
</dbReference>
<sequence>MNARQGLQTLIQTALGASLALTLAHAGPREQAKVIHDRIAGVPPSAEVLDTMAAQIENNDALGAAFTAMEDPAFYDVTLKNLAAPWTNEAMSVFVPLNDYIATVIGLVRDGEDFRKVLYDDVLYVGDPSLGLPPYANDSNAHYEALEDGGYSLKDALVRRSQSAVTGLPYDATAGVITSRASARAFFSAGTNRAMFRFTLLNHLCKDLEQVADVTLPTDRIRQDVSRSPGGDSRVFLNNCVGCHSGMDPMAQAFAYYDYAYDADADPDGALGRLVYHTVNDIDPATGSRVQAKYHINAGTFEQGFITPDDRWDNYWRQGANRRLGWDPGLPGGGQGAKSLGQELAHSDAFAECQVTKVFQAVCLRPPSDSTDRARVASMVTHFRNAGFDLKQVFAESAVYCMGE</sequence>
<reference evidence="1 2" key="1">
    <citation type="submission" date="2016-12" db="EMBL/GenBank/DDBJ databases">
        <title>Marinobacter lutaoensis whole genome sequencing.</title>
        <authorList>
            <person name="Verma A."/>
            <person name="Krishnamurthi S."/>
        </authorList>
    </citation>
    <scope>NUCLEOTIDE SEQUENCE [LARGE SCALE GENOMIC DNA]</scope>
    <source>
        <strain evidence="1 2">T5054</strain>
    </source>
</reference>
<keyword evidence="2" id="KW-1185">Reference proteome</keyword>
<evidence type="ECO:0000313" key="2">
    <source>
        <dbReference type="Proteomes" id="UP000189339"/>
    </source>
</evidence>
<gene>
    <name evidence="1" type="ORF">BTO32_02175</name>
</gene>
<accession>A0A1V2DX83</accession>
<comment type="caution">
    <text evidence="1">The sequence shown here is derived from an EMBL/GenBank/DDBJ whole genome shotgun (WGS) entry which is preliminary data.</text>
</comment>
<organism evidence="1 2">
    <name type="scientific">Marinobacter lutaoensis</name>
    <dbReference type="NCBI Taxonomy" id="135739"/>
    <lineage>
        <taxon>Bacteria</taxon>
        <taxon>Pseudomonadati</taxon>
        <taxon>Pseudomonadota</taxon>
        <taxon>Gammaproteobacteria</taxon>
        <taxon>Pseudomonadales</taxon>
        <taxon>Marinobacteraceae</taxon>
        <taxon>Marinobacter</taxon>
    </lineage>
</organism>
<proteinExistence type="predicted"/>
<dbReference type="Proteomes" id="UP000189339">
    <property type="component" value="Unassembled WGS sequence"/>
</dbReference>
<protein>
    <recommendedName>
        <fullName evidence="3">DUF1585 domain-containing protein</fullName>
    </recommendedName>
</protein>